<dbReference type="InterPro" id="IPR006612">
    <property type="entry name" value="THAP_Znf"/>
</dbReference>
<feature type="domain" description="THAP-type" evidence="8">
    <location>
        <begin position="1"/>
        <end position="76"/>
    </location>
</feature>
<evidence type="ECO:0000313" key="9">
    <source>
        <dbReference type="Proteomes" id="UP001652625"/>
    </source>
</evidence>
<evidence type="ECO:0000256" key="2">
    <source>
        <dbReference type="ARBA" id="ARBA00022723"/>
    </source>
</evidence>
<dbReference type="PANTHER" id="PTHR23080:SF133">
    <property type="entry name" value="SI:CH211-262I1.5-RELATED"/>
    <property type="match status" value="1"/>
</dbReference>
<evidence type="ECO:0000259" key="8">
    <source>
        <dbReference type="PROSITE" id="PS50950"/>
    </source>
</evidence>
<keyword evidence="9" id="KW-1185">Reference proteome</keyword>
<evidence type="ECO:0000256" key="3">
    <source>
        <dbReference type="ARBA" id="ARBA00022771"/>
    </source>
</evidence>
<reference evidence="10" key="1">
    <citation type="submission" date="2025-08" db="UniProtKB">
        <authorList>
            <consortium name="RefSeq"/>
        </authorList>
    </citation>
    <scope>IDENTIFICATION</scope>
</reference>
<gene>
    <name evidence="10" type="primary">LOC136085202</name>
</gene>
<dbReference type="RefSeq" id="XP_065662563.1">
    <property type="nucleotide sequence ID" value="XM_065806491.1"/>
</dbReference>
<proteinExistence type="predicted"/>
<evidence type="ECO:0000256" key="4">
    <source>
        <dbReference type="ARBA" id="ARBA00022833"/>
    </source>
</evidence>
<evidence type="ECO:0000313" key="10">
    <source>
        <dbReference type="RefSeq" id="XP_065662563.1"/>
    </source>
</evidence>
<keyword evidence="3 6" id="KW-0863">Zinc-finger</keyword>
<dbReference type="Proteomes" id="UP001652625">
    <property type="component" value="Chromosome 09"/>
</dbReference>
<keyword evidence="7" id="KW-0175">Coiled coil</keyword>
<dbReference type="GeneID" id="136085202"/>
<name>A0ABM4CLA1_HYDVU</name>
<keyword evidence="4" id="KW-0862">Zinc</keyword>
<protein>
    <submittedName>
        <fullName evidence="10">Uncharacterized protein LOC136085202</fullName>
    </submittedName>
</protein>
<dbReference type="InterPro" id="IPR027806">
    <property type="entry name" value="HARBI1_dom"/>
</dbReference>
<feature type="coiled-coil region" evidence="7">
    <location>
        <begin position="166"/>
        <end position="196"/>
    </location>
</feature>
<evidence type="ECO:0000256" key="1">
    <source>
        <dbReference type="ARBA" id="ARBA00001968"/>
    </source>
</evidence>
<sequence length="556" mass="63599">MVNWFCGAALCFNNFRTKTTNGERIKFYRLPKDVSIQKEYIQVLNTKGMNFRNGHICCEHFLSGIRELCTDIPNIAAPPSQIAIMERKYENALAKITKSGKTTEADKKHLKRLKRKLSMMISLSKPYPIRKKPTNRPSYVTKSPLSLLKPTKQQLFSKLKKEADANKILSEKINNANNYITQLKKEKKKKQSKERMLHKKYLILSVKNQILKKELDKFEKGMFKYSKLKDKPKQFKYLCGLTVLQFELLYNCVAPYCHLIEYPDCKVLILCRHALHLGVIGFMAGVSKSTIYRVFTGWVVFLDKIFSEINLKVKSTYISLMMPSVFKKTGHGETDIVVDATEFKFQQPTNYDLNTLMFSSYKNCTTGKALIGISPHGSGLLFGDIYPGSVTDNELTEQSHILELVEKEHEVMADRGFSIQDLCASKGIYLNRPSQKSSHQFPQADVAGNFDIASTRIHVERFIGCVRDWSILNAVWPVQRMDLLSSTWKMLCHVVNLTMRPIGPKPESFLNIYTNFNRNVDVFTSSLIYDLSGFSSLKSGIFPTILFPRVVSKECS</sequence>
<evidence type="ECO:0000256" key="6">
    <source>
        <dbReference type="PROSITE-ProRule" id="PRU00309"/>
    </source>
</evidence>
<evidence type="ECO:0000256" key="7">
    <source>
        <dbReference type="SAM" id="Coils"/>
    </source>
</evidence>
<dbReference type="PROSITE" id="PS50950">
    <property type="entry name" value="ZF_THAP"/>
    <property type="match status" value="1"/>
</dbReference>
<dbReference type="PANTHER" id="PTHR23080">
    <property type="entry name" value="THAP DOMAIN PROTEIN"/>
    <property type="match status" value="1"/>
</dbReference>
<evidence type="ECO:0000256" key="5">
    <source>
        <dbReference type="ARBA" id="ARBA00023125"/>
    </source>
</evidence>
<comment type="cofactor">
    <cofactor evidence="1">
        <name>a divalent metal cation</name>
        <dbReference type="ChEBI" id="CHEBI:60240"/>
    </cofactor>
</comment>
<dbReference type="Pfam" id="PF13359">
    <property type="entry name" value="DDE_Tnp_4"/>
    <property type="match status" value="1"/>
</dbReference>
<organism evidence="9 10">
    <name type="scientific">Hydra vulgaris</name>
    <name type="common">Hydra</name>
    <name type="synonym">Hydra attenuata</name>
    <dbReference type="NCBI Taxonomy" id="6087"/>
    <lineage>
        <taxon>Eukaryota</taxon>
        <taxon>Metazoa</taxon>
        <taxon>Cnidaria</taxon>
        <taxon>Hydrozoa</taxon>
        <taxon>Hydroidolina</taxon>
        <taxon>Anthoathecata</taxon>
        <taxon>Aplanulata</taxon>
        <taxon>Hydridae</taxon>
        <taxon>Hydra</taxon>
    </lineage>
</organism>
<keyword evidence="5 6" id="KW-0238">DNA-binding</keyword>
<accession>A0ABM4CLA1</accession>
<keyword evidence="2" id="KW-0479">Metal-binding</keyword>